<dbReference type="AlphaFoldDB" id="A0A1K1MJ61"/>
<dbReference type="Gene3D" id="3.40.50.1820">
    <property type="entry name" value="alpha/beta hydrolase"/>
    <property type="match status" value="1"/>
</dbReference>
<organism evidence="3 4">
    <name type="scientific">Ruminococcus flavefaciens</name>
    <dbReference type="NCBI Taxonomy" id="1265"/>
    <lineage>
        <taxon>Bacteria</taxon>
        <taxon>Bacillati</taxon>
        <taxon>Bacillota</taxon>
        <taxon>Clostridia</taxon>
        <taxon>Eubacteriales</taxon>
        <taxon>Oscillospiraceae</taxon>
        <taxon>Ruminococcus</taxon>
    </lineage>
</organism>
<dbReference type="InterPro" id="IPR013094">
    <property type="entry name" value="AB_hydrolase_3"/>
</dbReference>
<name>A0A1K1MJ61_RUMFL</name>
<dbReference type="Proteomes" id="UP000183461">
    <property type="component" value="Unassembled WGS sequence"/>
</dbReference>
<evidence type="ECO:0000256" key="1">
    <source>
        <dbReference type="ARBA" id="ARBA00022801"/>
    </source>
</evidence>
<proteinExistence type="predicted"/>
<evidence type="ECO:0000313" key="3">
    <source>
        <dbReference type="EMBL" id="SFW23186.1"/>
    </source>
</evidence>
<gene>
    <name evidence="3" type="ORF">SAMN02910280_1260</name>
</gene>
<dbReference type="PANTHER" id="PTHR48081:SF8">
    <property type="entry name" value="ALPHA_BETA HYDROLASE FOLD-3 DOMAIN-CONTAINING PROTEIN-RELATED"/>
    <property type="match status" value="1"/>
</dbReference>
<accession>A0A1K1MJ61</accession>
<protein>
    <submittedName>
        <fullName evidence="3">Acetyl esterase/lipase</fullName>
    </submittedName>
</protein>
<evidence type="ECO:0000313" key="4">
    <source>
        <dbReference type="Proteomes" id="UP000183461"/>
    </source>
</evidence>
<dbReference type="PANTHER" id="PTHR48081">
    <property type="entry name" value="AB HYDROLASE SUPERFAMILY PROTEIN C4A8.06C"/>
    <property type="match status" value="1"/>
</dbReference>
<dbReference type="SUPFAM" id="SSF53474">
    <property type="entry name" value="alpha/beta-Hydrolases"/>
    <property type="match status" value="1"/>
</dbReference>
<dbReference type="InterPro" id="IPR050300">
    <property type="entry name" value="GDXG_lipolytic_enzyme"/>
</dbReference>
<evidence type="ECO:0000259" key="2">
    <source>
        <dbReference type="Pfam" id="PF07859"/>
    </source>
</evidence>
<dbReference type="RefSeq" id="WP_072299616.1">
    <property type="nucleotide sequence ID" value="NZ_FPIP01000002.1"/>
</dbReference>
<reference evidence="4" key="1">
    <citation type="submission" date="2016-11" db="EMBL/GenBank/DDBJ databases">
        <authorList>
            <person name="Varghese N."/>
            <person name="Submissions S."/>
        </authorList>
    </citation>
    <scope>NUCLEOTIDE SEQUENCE [LARGE SCALE GENOMIC DNA]</scope>
    <source>
        <strain evidence="4">YL228</strain>
    </source>
</reference>
<dbReference type="EMBL" id="FPIP01000002">
    <property type="protein sequence ID" value="SFW23186.1"/>
    <property type="molecule type" value="Genomic_DNA"/>
</dbReference>
<dbReference type="GO" id="GO:0016787">
    <property type="term" value="F:hydrolase activity"/>
    <property type="evidence" value="ECO:0007669"/>
    <property type="project" value="UniProtKB-KW"/>
</dbReference>
<keyword evidence="1" id="KW-0378">Hydrolase</keyword>
<dbReference type="Pfam" id="PF07859">
    <property type="entry name" value="Abhydrolase_3"/>
    <property type="match status" value="1"/>
</dbReference>
<dbReference type="InterPro" id="IPR029058">
    <property type="entry name" value="AB_hydrolase_fold"/>
</dbReference>
<feature type="domain" description="Alpha/beta hydrolase fold-3" evidence="2">
    <location>
        <begin position="78"/>
        <end position="282"/>
    </location>
</feature>
<sequence length="302" mass="34693">MNIILKKLIRFSMRDFMKLSRLDNPEFGEGLAELKKKLPQDSAPSKRIRREMEVKKRRVKNGIYYVARDRRNRSGKKVLFIHGGGFFLEALPLHWRLCQRLARDTGCEIIFPQYPMVPESNAKECHIMLMEVYSELMKNSRPEDITIIGDSAGGTLSLSLSMLAIERGLPVANEIILISPGFIIGKMTEKEQKRADYIRQQDCIIGHFPVEKVSELWLGDLDVNNYRADATKGSIEGLPHITMFSGTHDIMNIPARRFAAKMKKEHQPFSYYEKKGGAHDYALLKKSRKEYDIIVSRILCSE</sequence>